<dbReference type="InterPro" id="IPR025591">
    <property type="entry name" value="RloB"/>
</dbReference>
<feature type="compositionally biased region" description="Basic and acidic residues" evidence="1">
    <location>
        <begin position="1"/>
        <end position="18"/>
    </location>
</feature>
<sequence>MRMKNKTAEQEKERMAHKERMRKTPSLNRSMPSIPKKKKILIVCEGENTEPSYFRQFRLATATVHPVGEGYNTESLVERAILLSRKDKYDEVWCVFDKDDFPNQSFNAAIENARKSNLKVAYSNQAFEYWLLLHFEDHQGGPLHRNDYGDKINKYITPLGAYYDSDNSKLIDKNFFAILCGIDKRYAERRVDLAIKRARKIYERYTDDHPAVEKSLSVNPAKEESSTRVFLLVEEILKYI</sequence>
<reference evidence="2 3" key="1">
    <citation type="submission" date="2016-11" db="EMBL/GenBank/DDBJ databases">
        <authorList>
            <person name="Jaros S."/>
            <person name="Januszkiewicz K."/>
            <person name="Wedrychowicz H."/>
        </authorList>
    </citation>
    <scope>NUCLEOTIDE SEQUENCE [LARGE SCALE GENOMIC DNA]</scope>
    <source>
        <strain evidence="2 3">DSM 26991</strain>
    </source>
</reference>
<evidence type="ECO:0000256" key="1">
    <source>
        <dbReference type="SAM" id="MobiDB-lite"/>
    </source>
</evidence>
<proteinExistence type="predicted"/>
<name>A0A1M4SHA1_9BACE</name>
<dbReference type="STRING" id="1297750.SAMN05444405_10196"/>
<dbReference type="Pfam" id="PF13707">
    <property type="entry name" value="RloB"/>
    <property type="match status" value="1"/>
</dbReference>
<keyword evidence="3" id="KW-1185">Reference proteome</keyword>
<dbReference type="EMBL" id="FQTV01000001">
    <property type="protein sequence ID" value="SHE31377.1"/>
    <property type="molecule type" value="Genomic_DNA"/>
</dbReference>
<accession>A0A1M4SHA1</accession>
<feature type="region of interest" description="Disordered" evidence="1">
    <location>
        <begin position="1"/>
        <end position="30"/>
    </location>
</feature>
<organism evidence="2 3">
    <name type="scientific">Bacteroides luti</name>
    <dbReference type="NCBI Taxonomy" id="1297750"/>
    <lineage>
        <taxon>Bacteria</taxon>
        <taxon>Pseudomonadati</taxon>
        <taxon>Bacteroidota</taxon>
        <taxon>Bacteroidia</taxon>
        <taxon>Bacteroidales</taxon>
        <taxon>Bacteroidaceae</taxon>
        <taxon>Bacteroides</taxon>
    </lineage>
</organism>
<dbReference type="Proteomes" id="UP000184509">
    <property type="component" value="Unassembled WGS sequence"/>
</dbReference>
<evidence type="ECO:0000313" key="3">
    <source>
        <dbReference type="Proteomes" id="UP000184509"/>
    </source>
</evidence>
<gene>
    <name evidence="2" type="ORF">SAMN05444405_10196</name>
</gene>
<protein>
    <submittedName>
        <fullName evidence="2">RloB-like protein</fullName>
    </submittedName>
</protein>
<dbReference type="AlphaFoldDB" id="A0A1M4SHA1"/>
<dbReference type="OrthoDB" id="1366690at2"/>
<evidence type="ECO:0000313" key="2">
    <source>
        <dbReference type="EMBL" id="SHE31377.1"/>
    </source>
</evidence>